<evidence type="ECO:0000256" key="1">
    <source>
        <dbReference type="SAM" id="MobiDB-lite"/>
    </source>
</evidence>
<evidence type="ECO:0000313" key="3">
    <source>
        <dbReference type="Proteomes" id="UP000024533"/>
    </source>
</evidence>
<dbReference type="STRING" id="1215338.A0A059JEH1"/>
<accession>A0A059JEH1</accession>
<dbReference type="OrthoDB" id="3000060at2759"/>
<keyword evidence="3" id="KW-1185">Reference proteome</keyword>
<evidence type="ECO:0000313" key="2">
    <source>
        <dbReference type="EMBL" id="KDB26276.1"/>
    </source>
</evidence>
<organism evidence="2 3">
    <name type="scientific">Trichophyton interdigitale (strain MR816)</name>
    <dbReference type="NCBI Taxonomy" id="1215338"/>
    <lineage>
        <taxon>Eukaryota</taxon>
        <taxon>Fungi</taxon>
        <taxon>Dikarya</taxon>
        <taxon>Ascomycota</taxon>
        <taxon>Pezizomycotina</taxon>
        <taxon>Eurotiomycetes</taxon>
        <taxon>Eurotiomycetidae</taxon>
        <taxon>Onygenales</taxon>
        <taxon>Arthrodermataceae</taxon>
        <taxon>Trichophyton</taxon>
    </lineage>
</organism>
<comment type="caution">
    <text evidence="2">The sequence shown here is derived from an EMBL/GenBank/DDBJ whole genome shotgun (WGS) entry which is preliminary data.</text>
</comment>
<feature type="compositionally biased region" description="Basic and acidic residues" evidence="1">
    <location>
        <begin position="601"/>
        <end position="621"/>
    </location>
</feature>
<name>A0A059JEH1_TRIIM</name>
<dbReference type="OMA" id="PYTQRRV"/>
<sequence>MEEASSNAERPSGFGQGYPDTFGGFFRDQRGSIKRMASFVTNSPPDVGPNTRILAVCGISDAFDDAASPTQDGWFYSDFFAFHTLLHGQGASQTWCCGDQPSALLQKYGPYLHGNPYTQRRVVLNQHLLETELDDVRVIPSSTLLPSFLDILREESAFALQLKQPLILFIFAHGDEITKSVTIGGDASSDEVDFSYTTGCENDMSISMVASIVDTSVDLTVISTACFSGGWAVTSILDPTALSAAGDNEPSESWARSASLSRACGSIYASTLIKALAMETSTEQQQQLSSQQTSSDIATASTQDESIVSGMQSKMFSEFARTVHQLLLTSIDRLGYHHDIRFSAQNDDWESHWRKRTGVPLADFQSKWDSLDIVGARPTTILNRDPLAEDTEIDNTTLADMRAEYGSSSSYITGLRRLARKYLQSCPGRDSLSPNTMLHQQCFDLLARKREFSPGELGRIESALQYRMGMSFLANQLVVSFSLPLPHGLFCDEWDENNKFSYGQKERNSLFHRLLSLFPSANPNQGAKGWTKPYWYIVAALIEADLSPSQVDRKIQQLFEAVKAIQQTQEDSLRRHPQVQSKRRRLLKSCGGFLRHLSPSKRGERSISPQRREPREPMNDT</sequence>
<dbReference type="HOGENOM" id="CLU_030446_0_0_1"/>
<proteinExistence type="predicted"/>
<dbReference type="AlphaFoldDB" id="A0A059JEH1"/>
<protein>
    <submittedName>
        <fullName evidence="2">Uncharacterized protein</fullName>
    </submittedName>
</protein>
<dbReference type="EMBL" id="AOKY01000146">
    <property type="protein sequence ID" value="KDB26276.1"/>
    <property type="molecule type" value="Genomic_DNA"/>
</dbReference>
<reference evidence="2 3" key="1">
    <citation type="submission" date="2014-02" db="EMBL/GenBank/DDBJ databases">
        <title>The Genome Sequence of Trichophyton interdigitale MR816.</title>
        <authorList>
            <consortium name="The Broad Institute Genomics Platform"/>
            <person name="Cuomo C.A."/>
            <person name="White T.C."/>
            <person name="Graser Y."/>
            <person name="Martinez-Rossi N."/>
            <person name="Heitman J."/>
            <person name="Young S.K."/>
            <person name="Zeng Q."/>
            <person name="Gargeya S."/>
            <person name="Abouelleil A."/>
            <person name="Alvarado L."/>
            <person name="Chapman S.B."/>
            <person name="Gainer-Dewar J."/>
            <person name="Goldberg J."/>
            <person name="Griggs A."/>
            <person name="Gujja S."/>
            <person name="Hansen M."/>
            <person name="Howarth C."/>
            <person name="Imamovic A."/>
            <person name="Larimer J."/>
            <person name="Martinez D."/>
            <person name="Murphy C."/>
            <person name="Pearson M.D."/>
            <person name="Persinoti G."/>
            <person name="Poon T."/>
            <person name="Priest M."/>
            <person name="Roberts A.D."/>
            <person name="Saif S."/>
            <person name="Shea T.D."/>
            <person name="Sykes S.N."/>
            <person name="Wortman J."/>
            <person name="Nusbaum C."/>
            <person name="Birren B."/>
        </authorList>
    </citation>
    <scope>NUCLEOTIDE SEQUENCE [LARGE SCALE GENOMIC DNA]</scope>
    <source>
        <strain evidence="2 3">MR816</strain>
    </source>
</reference>
<feature type="region of interest" description="Disordered" evidence="1">
    <location>
        <begin position="594"/>
        <end position="621"/>
    </location>
</feature>
<gene>
    <name evidence="2" type="ORF">H109_01947</name>
</gene>
<dbReference type="Proteomes" id="UP000024533">
    <property type="component" value="Unassembled WGS sequence"/>
</dbReference>